<keyword evidence="5" id="KW-0547">Nucleotide-binding</keyword>
<keyword evidence="7 12" id="KW-0067">ATP-binding</keyword>
<evidence type="ECO:0000256" key="9">
    <source>
        <dbReference type="SAM" id="Phobius"/>
    </source>
</evidence>
<dbReference type="PROSITE" id="PS50112">
    <property type="entry name" value="PAS"/>
    <property type="match status" value="1"/>
</dbReference>
<keyword evidence="9" id="KW-0812">Transmembrane</keyword>
<protein>
    <recommendedName>
        <fullName evidence="2">histidine kinase</fullName>
        <ecNumber evidence="2">2.7.13.3</ecNumber>
    </recommendedName>
</protein>
<organism evidence="12 13">
    <name type="scientific">Thermithiobacillus plumbiphilus</name>
    <dbReference type="NCBI Taxonomy" id="1729899"/>
    <lineage>
        <taxon>Bacteria</taxon>
        <taxon>Pseudomonadati</taxon>
        <taxon>Pseudomonadota</taxon>
        <taxon>Acidithiobacillia</taxon>
        <taxon>Acidithiobacillales</taxon>
        <taxon>Thermithiobacillaceae</taxon>
        <taxon>Thermithiobacillus</taxon>
    </lineage>
</organism>
<dbReference type="Pfam" id="PF13426">
    <property type="entry name" value="PAS_9"/>
    <property type="match status" value="1"/>
</dbReference>
<reference evidence="12 13" key="1">
    <citation type="submission" date="2024-04" db="EMBL/GenBank/DDBJ databases">
        <authorList>
            <person name="Abashina T."/>
            <person name="Shaikin A."/>
        </authorList>
    </citation>
    <scope>NUCLEOTIDE SEQUENCE [LARGE SCALE GENOMIC DNA]</scope>
    <source>
        <strain evidence="12 13">AAFK</strain>
    </source>
</reference>
<name>A0ABU9D7X7_9PROT</name>
<accession>A0ABU9D7X7</accession>
<feature type="transmembrane region" description="Helical" evidence="9">
    <location>
        <begin position="51"/>
        <end position="68"/>
    </location>
</feature>
<feature type="domain" description="PAS" evidence="11">
    <location>
        <begin position="136"/>
        <end position="210"/>
    </location>
</feature>
<dbReference type="InterPro" id="IPR003594">
    <property type="entry name" value="HATPase_dom"/>
</dbReference>
<evidence type="ECO:0000256" key="3">
    <source>
        <dbReference type="ARBA" id="ARBA00022553"/>
    </source>
</evidence>
<comment type="catalytic activity">
    <reaction evidence="1">
        <text>ATP + protein L-histidine = ADP + protein N-phospho-L-histidine.</text>
        <dbReference type="EC" id="2.7.13.3"/>
    </reaction>
</comment>
<dbReference type="InterPro" id="IPR000014">
    <property type="entry name" value="PAS"/>
</dbReference>
<evidence type="ECO:0000256" key="4">
    <source>
        <dbReference type="ARBA" id="ARBA00022679"/>
    </source>
</evidence>
<dbReference type="EC" id="2.7.13.3" evidence="2"/>
<keyword evidence="6" id="KW-0418">Kinase</keyword>
<feature type="transmembrane region" description="Helical" evidence="9">
    <location>
        <begin position="21"/>
        <end position="45"/>
    </location>
</feature>
<evidence type="ECO:0000313" key="13">
    <source>
        <dbReference type="Proteomes" id="UP001446205"/>
    </source>
</evidence>
<dbReference type="InterPro" id="IPR036890">
    <property type="entry name" value="HATPase_C_sf"/>
</dbReference>
<dbReference type="InterPro" id="IPR003661">
    <property type="entry name" value="HisK_dim/P_dom"/>
</dbReference>
<feature type="domain" description="Histidine kinase" evidence="10">
    <location>
        <begin position="271"/>
        <end position="483"/>
    </location>
</feature>
<keyword evidence="13" id="KW-1185">Reference proteome</keyword>
<dbReference type="NCBIfam" id="TIGR00229">
    <property type="entry name" value="sensory_box"/>
    <property type="match status" value="1"/>
</dbReference>
<dbReference type="Pfam" id="PF02518">
    <property type="entry name" value="HATPase_c"/>
    <property type="match status" value="1"/>
</dbReference>
<dbReference type="SUPFAM" id="SSF55785">
    <property type="entry name" value="PYP-like sensor domain (PAS domain)"/>
    <property type="match status" value="1"/>
</dbReference>
<evidence type="ECO:0000256" key="6">
    <source>
        <dbReference type="ARBA" id="ARBA00022777"/>
    </source>
</evidence>
<dbReference type="PANTHER" id="PTHR43065">
    <property type="entry name" value="SENSOR HISTIDINE KINASE"/>
    <property type="match status" value="1"/>
</dbReference>
<dbReference type="Gene3D" id="1.10.287.130">
    <property type="match status" value="1"/>
</dbReference>
<keyword evidence="3" id="KW-0597">Phosphoprotein</keyword>
<dbReference type="Gene3D" id="3.30.565.10">
    <property type="entry name" value="Histidine kinase-like ATPase, C-terminal domain"/>
    <property type="match status" value="1"/>
</dbReference>
<dbReference type="InterPro" id="IPR004358">
    <property type="entry name" value="Sig_transdc_His_kin-like_C"/>
</dbReference>
<proteinExistence type="predicted"/>
<gene>
    <name evidence="12" type="ORF">WOB96_07040</name>
</gene>
<evidence type="ECO:0000256" key="8">
    <source>
        <dbReference type="ARBA" id="ARBA00023012"/>
    </source>
</evidence>
<evidence type="ECO:0000256" key="5">
    <source>
        <dbReference type="ARBA" id="ARBA00022741"/>
    </source>
</evidence>
<dbReference type="InterPro" id="IPR005467">
    <property type="entry name" value="His_kinase_dom"/>
</dbReference>
<keyword evidence="9" id="KW-1133">Transmembrane helix</keyword>
<comment type="caution">
    <text evidence="12">The sequence shown here is derived from an EMBL/GenBank/DDBJ whole genome shotgun (WGS) entry which is preliminary data.</text>
</comment>
<dbReference type="RefSeq" id="WP_341370576.1">
    <property type="nucleotide sequence ID" value="NZ_JBBPCO010000006.1"/>
</dbReference>
<dbReference type="Proteomes" id="UP001446205">
    <property type="component" value="Unassembled WGS sequence"/>
</dbReference>
<dbReference type="CDD" id="cd00130">
    <property type="entry name" value="PAS"/>
    <property type="match status" value="1"/>
</dbReference>
<dbReference type="PRINTS" id="PR00344">
    <property type="entry name" value="BCTRLSENSOR"/>
</dbReference>
<evidence type="ECO:0000256" key="1">
    <source>
        <dbReference type="ARBA" id="ARBA00000085"/>
    </source>
</evidence>
<dbReference type="SMART" id="SM00388">
    <property type="entry name" value="HisKA"/>
    <property type="match status" value="1"/>
</dbReference>
<dbReference type="SUPFAM" id="SSF47384">
    <property type="entry name" value="Homodimeric domain of signal transducing histidine kinase"/>
    <property type="match status" value="1"/>
</dbReference>
<dbReference type="PROSITE" id="PS50109">
    <property type="entry name" value="HIS_KIN"/>
    <property type="match status" value="1"/>
</dbReference>
<sequence>MKGINQVYSNRTASGLAGIPVVPFPLVALAAILLAFISYALLVMVGQESKLFWLSGVLLAVAVAYSLVRLFGELIALRALEAGIHKAREGLLEPIAPVFESWTSGGRLINEFSQTVSTLSLMFRTVEQCQDRFLNERNRFITILQNLPAALLSVDDDLMITVANLQADRMFAVPSGSLTGKNIFEIMDLNEHDRELLRDAFLYKRSVGNQEIMLRMNGKSSFYSLNLGFYNSDEDDLKSVLILQDITEYKSLMESLSTREKLVAMGQLAAGVAHELNTPLGNILGYAQLLQKNLNTDALMGGYAKVIVDETQRCSLVINELLNFARKDSCNGETCDLNALVQELTETFLNCRLKRYRIDIVLDLSPEQLILEGGCGQLDIVLTNLLINAIDALEGVESPKIVVNTWAEDGYGLISVSDNGPGVPEAIQARLFDLFYSTKEVGKGTGLGLSISQAIVAKRGGYIKYDAQYQQGARFIVRLPSVNLDRVAA</sequence>
<dbReference type="Pfam" id="PF00512">
    <property type="entry name" value="HisKA"/>
    <property type="match status" value="1"/>
</dbReference>
<dbReference type="SUPFAM" id="SSF55874">
    <property type="entry name" value="ATPase domain of HSP90 chaperone/DNA topoisomerase II/histidine kinase"/>
    <property type="match status" value="1"/>
</dbReference>
<dbReference type="PANTHER" id="PTHR43065:SF10">
    <property type="entry name" value="PEROXIDE STRESS-ACTIVATED HISTIDINE KINASE MAK3"/>
    <property type="match status" value="1"/>
</dbReference>
<dbReference type="Gene3D" id="3.30.450.20">
    <property type="entry name" value="PAS domain"/>
    <property type="match status" value="1"/>
</dbReference>
<evidence type="ECO:0000259" key="10">
    <source>
        <dbReference type="PROSITE" id="PS50109"/>
    </source>
</evidence>
<evidence type="ECO:0000256" key="2">
    <source>
        <dbReference type="ARBA" id="ARBA00012438"/>
    </source>
</evidence>
<dbReference type="EMBL" id="JBBPCO010000006">
    <property type="protein sequence ID" value="MEK8089519.1"/>
    <property type="molecule type" value="Genomic_DNA"/>
</dbReference>
<dbReference type="SMART" id="SM00387">
    <property type="entry name" value="HATPase_c"/>
    <property type="match status" value="1"/>
</dbReference>
<dbReference type="InterPro" id="IPR036097">
    <property type="entry name" value="HisK_dim/P_sf"/>
</dbReference>
<keyword evidence="4" id="KW-0808">Transferase</keyword>
<dbReference type="CDD" id="cd00082">
    <property type="entry name" value="HisKA"/>
    <property type="match status" value="1"/>
</dbReference>
<keyword evidence="8" id="KW-0902">Two-component regulatory system</keyword>
<dbReference type="SMART" id="SM00091">
    <property type="entry name" value="PAS"/>
    <property type="match status" value="1"/>
</dbReference>
<evidence type="ECO:0000313" key="12">
    <source>
        <dbReference type="EMBL" id="MEK8089519.1"/>
    </source>
</evidence>
<evidence type="ECO:0000259" key="11">
    <source>
        <dbReference type="PROSITE" id="PS50112"/>
    </source>
</evidence>
<evidence type="ECO:0000256" key="7">
    <source>
        <dbReference type="ARBA" id="ARBA00022840"/>
    </source>
</evidence>
<dbReference type="InterPro" id="IPR035965">
    <property type="entry name" value="PAS-like_dom_sf"/>
</dbReference>
<keyword evidence="9" id="KW-0472">Membrane</keyword>
<dbReference type="GO" id="GO:0005524">
    <property type="term" value="F:ATP binding"/>
    <property type="evidence" value="ECO:0007669"/>
    <property type="project" value="UniProtKB-KW"/>
</dbReference>